<dbReference type="InterPro" id="IPR020846">
    <property type="entry name" value="MFS_dom"/>
</dbReference>
<evidence type="ECO:0000256" key="3">
    <source>
        <dbReference type="ARBA" id="ARBA00022692"/>
    </source>
</evidence>
<dbReference type="Pfam" id="PF07690">
    <property type="entry name" value="MFS_1"/>
    <property type="match status" value="1"/>
</dbReference>
<keyword evidence="3 6" id="KW-0812">Transmembrane</keyword>
<dbReference type="PROSITE" id="PS50850">
    <property type="entry name" value="MFS"/>
    <property type="match status" value="1"/>
</dbReference>
<keyword evidence="5 6" id="KW-0472">Membrane</keyword>
<dbReference type="Gene3D" id="1.20.1250.20">
    <property type="entry name" value="MFS general substrate transporter like domains"/>
    <property type="match status" value="1"/>
</dbReference>
<dbReference type="Proteomes" id="UP001344906">
    <property type="component" value="Unassembled WGS sequence"/>
</dbReference>
<feature type="transmembrane region" description="Helical" evidence="6">
    <location>
        <begin position="62"/>
        <end position="81"/>
    </location>
</feature>
<feature type="transmembrane region" description="Helical" evidence="6">
    <location>
        <begin position="444"/>
        <end position="461"/>
    </location>
</feature>
<organism evidence="8 9">
    <name type="scientific">Dictyobacter halimunensis</name>
    <dbReference type="NCBI Taxonomy" id="3026934"/>
    <lineage>
        <taxon>Bacteria</taxon>
        <taxon>Bacillati</taxon>
        <taxon>Chloroflexota</taxon>
        <taxon>Ktedonobacteria</taxon>
        <taxon>Ktedonobacterales</taxon>
        <taxon>Dictyobacteraceae</taxon>
        <taxon>Dictyobacter</taxon>
    </lineage>
</organism>
<feature type="transmembrane region" description="Helical" evidence="6">
    <location>
        <begin position="222"/>
        <end position="240"/>
    </location>
</feature>
<keyword evidence="9" id="KW-1185">Reference proteome</keyword>
<keyword evidence="4 6" id="KW-1133">Transmembrane helix</keyword>
<dbReference type="EMBL" id="BSRI01000001">
    <property type="protein sequence ID" value="GLV55742.1"/>
    <property type="molecule type" value="Genomic_DNA"/>
</dbReference>
<comment type="caution">
    <text evidence="8">The sequence shown here is derived from an EMBL/GenBank/DDBJ whole genome shotgun (WGS) entry which is preliminary data.</text>
</comment>
<dbReference type="Gene3D" id="1.20.1720.10">
    <property type="entry name" value="Multidrug resistance protein D"/>
    <property type="match status" value="1"/>
</dbReference>
<accession>A0ABQ6FRU6</accession>
<evidence type="ECO:0000256" key="4">
    <source>
        <dbReference type="ARBA" id="ARBA00022989"/>
    </source>
</evidence>
<dbReference type="PANTHER" id="PTHR42718:SF9">
    <property type="entry name" value="MAJOR FACILITATOR SUPERFAMILY MULTIDRUG TRANSPORTER MFSC"/>
    <property type="match status" value="1"/>
</dbReference>
<keyword evidence="2" id="KW-0813">Transport</keyword>
<feature type="transmembrane region" description="Helical" evidence="6">
    <location>
        <begin position="318"/>
        <end position="337"/>
    </location>
</feature>
<evidence type="ECO:0000313" key="8">
    <source>
        <dbReference type="EMBL" id="GLV55742.1"/>
    </source>
</evidence>
<reference evidence="8 9" key="1">
    <citation type="submission" date="2023-02" db="EMBL/GenBank/DDBJ databases">
        <title>Dictyobacter halimunensis sp. nov., a new member of the class Ktedonobacteria from forest soil in a geothermal area.</title>
        <authorList>
            <person name="Rachmania M.K."/>
            <person name="Ningsih F."/>
            <person name="Sakai Y."/>
            <person name="Yabe S."/>
            <person name="Yokota A."/>
            <person name="Sjamsuridzal W."/>
        </authorList>
    </citation>
    <scope>NUCLEOTIDE SEQUENCE [LARGE SCALE GENOMIC DNA]</scope>
    <source>
        <strain evidence="8 9">S3.2.2.5</strain>
    </source>
</reference>
<evidence type="ECO:0000313" key="9">
    <source>
        <dbReference type="Proteomes" id="UP001344906"/>
    </source>
</evidence>
<feature type="transmembrane region" description="Helical" evidence="6">
    <location>
        <begin position="182"/>
        <end position="201"/>
    </location>
</feature>
<dbReference type="InterPro" id="IPR011701">
    <property type="entry name" value="MFS"/>
</dbReference>
<evidence type="ECO:0000256" key="2">
    <source>
        <dbReference type="ARBA" id="ARBA00022448"/>
    </source>
</evidence>
<feature type="domain" description="Major facilitator superfamily (MFS) profile" evidence="7">
    <location>
        <begin position="27"/>
        <end position="464"/>
    </location>
</feature>
<protein>
    <submittedName>
        <fullName evidence="8">MFS transporter</fullName>
    </submittedName>
</protein>
<evidence type="ECO:0000256" key="1">
    <source>
        <dbReference type="ARBA" id="ARBA00004651"/>
    </source>
</evidence>
<evidence type="ECO:0000259" key="7">
    <source>
        <dbReference type="PROSITE" id="PS50850"/>
    </source>
</evidence>
<proteinExistence type="predicted"/>
<dbReference type="PANTHER" id="PTHR42718">
    <property type="entry name" value="MAJOR FACILITATOR SUPERFAMILY MULTIDRUG TRANSPORTER MFSC"/>
    <property type="match status" value="1"/>
</dbReference>
<feature type="transmembrane region" description="Helical" evidence="6">
    <location>
        <begin position="151"/>
        <end position="176"/>
    </location>
</feature>
<evidence type="ECO:0000256" key="6">
    <source>
        <dbReference type="SAM" id="Phobius"/>
    </source>
</evidence>
<feature type="transmembrane region" description="Helical" evidence="6">
    <location>
        <begin position="246"/>
        <end position="264"/>
    </location>
</feature>
<sequence length="485" mass="51968">MAKTRTQFLRPLHREHSKSSDDFDRKLITPMIVGAILNPVNSSIIAVSLVPIGAAFRVSPSSTAWLVSGLYLATALGQPVVGKLVDAYGPKRLYVAGAIFTGIAGILGAFAPSLWVLIIARVILGFGTCVGYPSAMYLIRSEARRTGHESPAGVLTALAVSAQTIAVIGPALGGLLITIGGWRSMFAINILLAIVCLYYGFRYLPAMSSLQEASENKSDNRLDYPGMFLFAVTLIALLFFLMSPQFSHLFLIGLSALAAIAFGWRELHCSAPFLDLRVFGGNRPLLITFVRNFLAMTVGYAFLYGFSQWLQDGRGLNVTTAGLLLLPLSFVAIGVSSITGRSREIRMKLIAAAVAQIVFCLLLLVFNSASPLWLLILVIAIAGIPQGLASLANQNAVYYQADQERIGASAGLLRTFTYLGALLASAANGLFLQKAADTTGLHHLTIFMLIIAALFALLTIVDRSLGRIGVVTSAPTEEQVKTVKQ</sequence>
<dbReference type="SUPFAM" id="SSF103473">
    <property type="entry name" value="MFS general substrate transporter"/>
    <property type="match status" value="1"/>
</dbReference>
<feature type="transmembrane region" description="Helical" evidence="6">
    <location>
        <begin position="285"/>
        <end position="306"/>
    </location>
</feature>
<dbReference type="InterPro" id="IPR036259">
    <property type="entry name" value="MFS_trans_sf"/>
</dbReference>
<gene>
    <name evidence="8" type="ORF">KDH_25860</name>
</gene>
<feature type="transmembrane region" description="Helical" evidence="6">
    <location>
        <begin position="27"/>
        <end position="56"/>
    </location>
</feature>
<dbReference type="RefSeq" id="WP_338250358.1">
    <property type="nucleotide sequence ID" value="NZ_BSRI01000001.1"/>
</dbReference>
<feature type="transmembrane region" description="Helical" evidence="6">
    <location>
        <begin position="118"/>
        <end position="139"/>
    </location>
</feature>
<feature type="transmembrane region" description="Helical" evidence="6">
    <location>
        <begin position="412"/>
        <end position="432"/>
    </location>
</feature>
<comment type="subcellular location">
    <subcellularLocation>
        <location evidence="1">Cell membrane</location>
        <topology evidence="1">Multi-pass membrane protein</topology>
    </subcellularLocation>
</comment>
<evidence type="ECO:0000256" key="5">
    <source>
        <dbReference type="ARBA" id="ARBA00023136"/>
    </source>
</evidence>
<feature type="transmembrane region" description="Helical" evidence="6">
    <location>
        <begin position="93"/>
        <end position="112"/>
    </location>
</feature>
<name>A0ABQ6FRU6_9CHLR</name>